<dbReference type="AlphaFoldDB" id="X0VR70"/>
<protein>
    <submittedName>
        <fullName evidence="1">Uncharacterized protein</fullName>
    </submittedName>
</protein>
<gene>
    <name evidence="1" type="ORF">S01H1_33932</name>
</gene>
<name>X0VR70_9ZZZZ</name>
<comment type="caution">
    <text evidence="1">The sequence shown here is derived from an EMBL/GenBank/DDBJ whole genome shotgun (WGS) entry which is preliminary data.</text>
</comment>
<organism evidence="1">
    <name type="scientific">marine sediment metagenome</name>
    <dbReference type="NCBI Taxonomy" id="412755"/>
    <lineage>
        <taxon>unclassified sequences</taxon>
        <taxon>metagenomes</taxon>
        <taxon>ecological metagenomes</taxon>
    </lineage>
</organism>
<dbReference type="EMBL" id="BARS01021096">
    <property type="protein sequence ID" value="GAG13647.1"/>
    <property type="molecule type" value="Genomic_DNA"/>
</dbReference>
<evidence type="ECO:0000313" key="1">
    <source>
        <dbReference type="EMBL" id="GAG13647.1"/>
    </source>
</evidence>
<accession>X0VR70</accession>
<proteinExistence type="predicted"/>
<sequence>MSIYYEGKDVEKMTKKELQDIIKEIHSRLVELHQTMDAMTKLALKREVKK</sequence>
<reference evidence="1" key="1">
    <citation type="journal article" date="2014" name="Front. Microbiol.">
        <title>High frequency of phylogenetically diverse reductive dehalogenase-homologous genes in deep subseafloor sedimentary metagenomes.</title>
        <authorList>
            <person name="Kawai M."/>
            <person name="Futagami T."/>
            <person name="Toyoda A."/>
            <person name="Takaki Y."/>
            <person name="Nishi S."/>
            <person name="Hori S."/>
            <person name="Arai W."/>
            <person name="Tsubouchi T."/>
            <person name="Morono Y."/>
            <person name="Uchiyama I."/>
            <person name="Ito T."/>
            <person name="Fujiyama A."/>
            <person name="Inagaki F."/>
            <person name="Takami H."/>
        </authorList>
    </citation>
    <scope>NUCLEOTIDE SEQUENCE</scope>
    <source>
        <strain evidence="1">Expedition CK06-06</strain>
    </source>
</reference>